<evidence type="ECO:0000256" key="1">
    <source>
        <dbReference type="SAM" id="MobiDB-lite"/>
    </source>
</evidence>
<accession>L1J057</accession>
<reference evidence="4" key="2">
    <citation type="submission" date="2012-11" db="EMBL/GenBank/DDBJ databases">
        <authorList>
            <person name="Kuo A."/>
            <person name="Curtis B.A."/>
            <person name="Tanifuji G."/>
            <person name="Burki F."/>
            <person name="Gruber A."/>
            <person name="Irimia M."/>
            <person name="Maruyama S."/>
            <person name="Arias M.C."/>
            <person name="Ball S.G."/>
            <person name="Gile G.H."/>
            <person name="Hirakawa Y."/>
            <person name="Hopkins J.F."/>
            <person name="Rensing S.A."/>
            <person name="Schmutz J."/>
            <person name="Symeonidi A."/>
            <person name="Elias M."/>
            <person name="Eveleigh R.J."/>
            <person name="Herman E.K."/>
            <person name="Klute M.J."/>
            <person name="Nakayama T."/>
            <person name="Obornik M."/>
            <person name="Reyes-Prieto A."/>
            <person name="Armbrust E.V."/>
            <person name="Aves S.J."/>
            <person name="Beiko R.G."/>
            <person name="Coutinho P."/>
            <person name="Dacks J.B."/>
            <person name="Durnford D.G."/>
            <person name="Fast N.M."/>
            <person name="Green B.R."/>
            <person name="Grisdale C."/>
            <person name="Hempe F."/>
            <person name="Henrissat B."/>
            <person name="Hoppner M.P."/>
            <person name="Ishida K.-I."/>
            <person name="Kim E."/>
            <person name="Koreny L."/>
            <person name="Kroth P.G."/>
            <person name="Liu Y."/>
            <person name="Malik S.-B."/>
            <person name="Maier U.G."/>
            <person name="McRose D."/>
            <person name="Mock T."/>
            <person name="Neilson J.A."/>
            <person name="Onodera N.T."/>
            <person name="Poole A.M."/>
            <person name="Pritham E.J."/>
            <person name="Richards T.A."/>
            <person name="Rocap G."/>
            <person name="Roy S.W."/>
            <person name="Sarai C."/>
            <person name="Schaack S."/>
            <person name="Shirato S."/>
            <person name="Slamovits C.H."/>
            <person name="Spencer D.F."/>
            <person name="Suzuki S."/>
            <person name="Worden A.Z."/>
            <person name="Zauner S."/>
            <person name="Barry K."/>
            <person name="Bell C."/>
            <person name="Bharti A.K."/>
            <person name="Crow J.A."/>
            <person name="Grimwood J."/>
            <person name="Kramer R."/>
            <person name="Lindquist E."/>
            <person name="Lucas S."/>
            <person name="Salamov A."/>
            <person name="McFadden G.I."/>
            <person name="Lane C.E."/>
            <person name="Keeling P.J."/>
            <person name="Gray M.W."/>
            <person name="Grigoriev I.V."/>
            <person name="Archibald J.M."/>
        </authorList>
    </citation>
    <scope>NUCLEOTIDE SEQUENCE</scope>
    <source>
        <strain evidence="4">CCMP2712</strain>
    </source>
</reference>
<dbReference type="EnsemblProtists" id="EKX41903">
    <property type="protein sequence ID" value="EKX41903"/>
    <property type="gene ID" value="GUITHDRAFT_153680"/>
</dbReference>
<proteinExistence type="predicted"/>
<evidence type="ECO:0000313" key="3">
    <source>
        <dbReference type="EnsemblProtists" id="EKX41903"/>
    </source>
</evidence>
<reference evidence="2 4" key="1">
    <citation type="journal article" date="2012" name="Nature">
        <title>Algal genomes reveal evolutionary mosaicism and the fate of nucleomorphs.</title>
        <authorList>
            <consortium name="DOE Joint Genome Institute"/>
            <person name="Curtis B.A."/>
            <person name="Tanifuji G."/>
            <person name="Burki F."/>
            <person name="Gruber A."/>
            <person name="Irimia M."/>
            <person name="Maruyama S."/>
            <person name="Arias M.C."/>
            <person name="Ball S.G."/>
            <person name="Gile G.H."/>
            <person name="Hirakawa Y."/>
            <person name="Hopkins J.F."/>
            <person name="Kuo A."/>
            <person name="Rensing S.A."/>
            <person name="Schmutz J."/>
            <person name="Symeonidi A."/>
            <person name="Elias M."/>
            <person name="Eveleigh R.J."/>
            <person name="Herman E.K."/>
            <person name="Klute M.J."/>
            <person name="Nakayama T."/>
            <person name="Obornik M."/>
            <person name="Reyes-Prieto A."/>
            <person name="Armbrust E.V."/>
            <person name="Aves S.J."/>
            <person name="Beiko R.G."/>
            <person name="Coutinho P."/>
            <person name="Dacks J.B."/>
            <person name="Durnford D.G."/>
            <person name="Fast N.M."/>
            <person name="Green B.R."/>
            <person name="Grisdale C.J."/>
            <person name="Hempel F."/>
            <person name="Henrissat B."/>
            <person name="Hoppner M.P."/>
            <person name="Ishida K."/>
            <person name="Kim E."/>
            <person name="Koreny L."/>
            <person name="Kroth P.G."/>
            <person name="Liu Y."/>
            <person name="Malik S.B."/>
            <person name="Maier U.G."/>
            <person name="McRose D."/>
            <person name="Mock T."/>
            <person name="Neilson J.A."/>
            <person name="Onodera N.T."/>
            <person name="Poole A.M."/>
            <person name="Pritham E.J."/>
            <person name="Richards T.A."/>
            <person name="Rocap G."/>
            <person name="Roy S.W."/>
            <person name="Sarai C."/>
            <person name="Schaack S."/>
            <person name="Shirato S."/>
            <person name="Slamovits C.H."/>
            <person name="Spencer D.F."/>
            <person name="Suzuki S."/>
            <person name="Worden A.Z."/>
            <person name="Zauner S."/>
            <person name="Barry K."/>
            <person name="Bell C."/>
            <person name="Bharti A.K."/>
            <person name="Crow J.A."/>
            <person name="Grimwood J."/>
            <person name="Kramer R."/>
            <person name="Lindquist E."/>
            <person name="Lucas S."/>
            <person name="Salamov A."/>
            <person name="McFadden G.I."/>
            <person name="Lane C.E."/>
            <person name="Keeling P.J."/>
            <person name="Gray M.W."/>
            <person name="Grigoriev I.V."/>
            <person name="Archibald J.M."/>
        </authorList>
    </citation>
    <scope>NUCLEOTIDE SEQUENCE</scope>
    <source>
        <strain evidence="2 4">CCMP2712</strain>
    </source>
</reference>
<evidence type="ECO:0000313" key="2">
    <source>
        <dbReference type="EMBL" id="EKX41903.1"/>
    </source>
</evidence>
<protein>
    <submittedName>
        <fullName evidence="2 3">Uncharacterized protein</fullName>
    </submittedName>
</protein>
<dbReference type="RefSeq" id="XP_005828883.1">
    <property type="nucleotide sequence ID" value="XM_005828826.1"/>
</dbReference>
<organism evidence="2">
    <name type="scientific">Guillardia theta (strain CCMP2712)</name>
    <name type="common">Cryptophyte</name>
    <dbReference type="NCBI Taxonomy" id="905079"/>
    <lineage>
        <taxon>Eukaryota</taxon>
        <taxon>Cryptophyceae</taxon>
        <taxon>Pyrenomonadales</taxon>
        <taxon>Geminigeraceae</taxon>
        <taxon>Guillardia</taxon>
    </lineage>
</organism>
<name>L1J057_GUITC</name>
<dbReference type="HOGENOM" id="CLU_2189003_0_0_1"/>
<dbReference type="PaxDb" id="55529-EKX41903"/>
<keyword evidence="4" id="KW-1185">Reference proteome</keyword>
<feature type="region of interest" description="Disordered" evidence="1">
    <location>
        <begin position="59"/>
        <end position="92"/>
    </location>
</feature>
<gene>
    <name evidence="2" type="ORF">GUITHDRAFT_153680</name>
</gene>
<reference evidence="3" key="3">
    <citation type="submission" date="2015-06" db="UniProtKB">
        <authorList>
            <consortium name="EnsemblProtists"/>
        </authorList>
    </citation>
    <scope>IDENTIFICATION</scope>
</reference>
<evidence type="ECO:0000313" key="4">
    <source>
        <dbReference type="Proteomes" id="UP000011087"/>
    </source>
</evidence>
<dbReference type="KEGG" id="gtt:GUITHDRAFT_153680"/>
<dbReference type="Proteomes" id="UP000011087">
    <property type="component" value="Unassembled WGS sequence"/>
</dbReference>
<dbReference type="AlphaFoldDB" id="L1J057"/>
<sequence>MIARSWLSMVRHDGNRRNTALADVSDDDSSESEGLNIAGINVGPKARAIAKQWLREVRNSGRIQGGQGGGISDDDSSSDSSEASMINPPPQLSSKARAIALAWLRSIRQ</sequence>
<dbReference type="EMBL" id="JH993020">
    <property type="protein sequence ID" value="EKX41903.1"/>
    <property type="molecule type" value="Genomic_DNA"/>
</dbReference>
<dbReference type="GeneID" id="17298531"/>
<feature type="region of interest" description="Disordered" evidence="1">
    <location>
        <begin position="17"/>
        <end position="36"/>
    </location>
</feature>